<evidence type="ECO:0000256" key="1">
    <source>
        <dbReference type="ARBA" id="ARBA00004651"/>
    </source>
</evidence>
<evidence type="ECO:0000256" key="7">
    <source>
        <dbReference type="ARBA" id="ARBA00023136"/>
    </source>
</evidence>
<evidence type="ECO:0000313" key="10">
    <source>
        <dbReference type="EMBL" id="QNN53906.1"/>
    </source>
</evidence>
<feature type="domain" description="Major facilitator superfamily (MFS) profile" evidence="9">
    <location>
        <begin position="18"/>
        <end position="401"/>
    </location>
</feature>
<keyword evidence="4" id="KW-1003">Cell membrane</keyword>
<feature type="transmembrane region" description="Helical" evidence="8">
    <location>
        <begin position="348"/>
        <end position="369"/>
    </location>
</feature>
<feature type="transmembrane region" description="Helical" evidence="8">
    <location>
        <begin position="117"/>
        <end position="136"/>
    </location>
</feature>
<dbReference type="Gene3D" id="1.20.1250.20">
    <property type="entry name" value="MFS general substrate transporter like domains"/>
    <property type="match status" value="1"/>
</dbReference>
<dbReference type="Pfam" id="PF07690">
    <property type="entry name" value="MFS_1"/>
    <property type="match status" value="1"/>
</dbReference>
<dbReference type="InterPro" id="IPR020846">
    <property type="entry name" value="MFS_dom"/>
</dbReference>
<keyword evidence="3" id="KW-0813">Transport</keyword>
<comment type="similarity">
    <text evidence="2">Belongs to the major facilitator superfamily.</text>
</comment>
<accession>A0A7G9RE81</accession>
<feature type="transmembrane region" description="Helical" evidence="8">
    <location>
        <begin position="289"/>
        <end position="307"/>
    </location>
</feature>
<dbReference type="AlphaFoldDB" id="A0A7G9RE81"/>
<feature type="transmembrane region" description="Helical" evidence="8">
    <location>
        <begin position="227"/>
        <end position="248"/>
    </location>
</feature>
<dbReference type="EMBL" id="CP060713">
    <property type="protein sequence ID" value="QNN53906.1"/>
    <property type="molecule type" value="Genomic_DNA"/>
</dbReference>
<feature type="transmembrane region" description="Helical" evidence="8">
    <location>
        <begin position="86"/>
        <end position="105"/>
    </location>
</feature>
<keyword evidence="5 8" id="KW-0812">Transmembrane</keyword>
<evidence type="ECO:0000256" key="3">
    <source>
        <dbReference type="ARBA" id="ARBA00022448"/>
    </source>
</evidence>
<proteinExistence type="inferred from homology"/>
<dbReference type="RefSeq" id="WP_187579750.1">
    <property type="nucleotide sequence ID" value="NZ_CP060713.1"/>
</dbReference>
<keyword evidence="6 8" id="KW-1133">Transmembrane helix</keyword>
<evidence type="ECO:0000256" key="8">
    <source>
        <dbReference type="SAM" id="Phobius"/>
    </source>
</evidence>
<evidence type="ECO:0000256" key="4">
    <source>
        <dbReference type="ARBA" id="ARBA00022475"/>
    </source>
</evidence>
<dbReference type="CDD" id="cd17324">
    <property type="entry name" value="MFS_NepI_like"/>
    <property type="match status" value="1"/>
</dbReference>
<feature type="transmembrane region" description="Helical" evidence="8">
    <location>
        <begin position="375"/>
        <end position="396"/>
    </location>
</feature>
<dbReference type="PROSITE" id="PS50850">
    <property type="entry name" value="MFS"/>
    <property type="match status" value="1"/>
</dbReference>
<protein>
    <submittedName>
        <fullName evidence="10">MFS transporter</fullName>
    </submittedName>
</protein>
<evidence type="ECO:0000313" key="11">
    <source>
        <dbReference type="Proteomes" id="UP000515947"/>
    </source>
</evidence>
<dbReference type="PANTHER" id="PTHR43271">
    <property type="entry name" value="BLL2771 PROTEIN"/>
    <property type="match status" value="1"/>
</dbReference>
<dbReference type="KEGG" id="nmes:H9L09_05830"/>
<dbReference type="InterPro" id="IPR036259">
    <property type="entry name" value="MFS_trans_sf"/>
</dbReference>
<feature type="transmembrane region" description="Helical" evidence="8">
    <location>
        <begin position="21"/>
        <end position="40"/>
    </location>
</feature>
<name>A0A7G9RE81_9ACTN</name>
<dbReference type="SUPFAM" id="SSF103473">
    <property type="entry name" value="MFS general substrate transporter"/>
    <property type="match status" value="1"/>
</dbReference>
<evidence type="ECO:0000256" key="2">
    <source>
        <dbReference type="ARBA" id="ARBA00008335"/>
    </source>
</evidence>
<dbReference type="InterPro" id="IPR011701">
    <property type="entry name" value="MFS"/>
</dbReference>
<dbReference type="PANTHER" id="PTHR43271:SF1">
    <property type="entry name" value="INNER MEMBRANE TRANSPORT PROTEIN YNFM"/>
    <property type="match status" value="1"/>
</dbReference>
<feature type="transmembrane region" description="Helical" evidence="8">
    <location>
        <begin position="174"/>
        <end position="196"/>
    </location>
</feature>
<evidence type="ECO:0000259" key="9">
    <source>
        <dbReference type="PROSITE" id="PS50850"/>
    </source>
</evidence>
<evidence type="ECO:0000256" key="5">
    <source>
        <dbReference type="ARBA" id="ARBA00022692"/>
    </source>
</evidence>
<gene>
    <name evidence="10" type="ORF">H9L09_05830</name>
</gene>
<dbReference type="Proteomes" id="UP000515947">
    <property type="component" value="Chromosome"/>
</dbReference>
<evidence type="ECO:0000256" key="6">
    <source>
        <dbReference type="ARBA" id="ARBA00022989"/>
    </source>
</evidence>
<organism evidence="10 11">
    <name type="scientific">Nocardioides mesophilus</name>
    <dbReference type="NCBI Taxonomy" id="433659"/>
    <lineage>
        <taxon>Bacteria</taxon>
        <taxon>Bacillati</taxon>
        <taxon>Actinomycetota</taxon>
        <taxon>Actinomycetes</taxon>
        <taxon>Propionibacteriales</taxon>
        <taxon>Nocardioidaceae</taxon>
        <taxon>Nocardioides</taxon>
    </lineage>
</organism>
<sequence length="416" mass="42871">MAETTAVRWSGHRAGTTEFRRLNLALWCAGAGTFILLYAVQGLLPSFTATFDVSPSESSLTLSAATGMLALAIIPVSVIAESWGRVRVMTVSLTLSALLGLLAPLAPSFEVLLGIRALQGVAMAGVPALAMGHVAAEVDRRSLGQAMGVLIAGNTIGGLSGRMVASVLGDLAGWRWAMAGVGVLSLACLVGFRLLIPPARGAAPARVPVRQLGAQLAAHLRDPGVRAVCAVSFLLMSAFVTVYNYLGYRLLAEPFDVPQALVGLVFLVYLAGTVSSTVAGVLGDRFGRLTVLWGSIVLALLAAVGSLADFLPAILVCLVLYTVGFFGAHSSASGWLNARAVTAPGQASALYLFSYYAGSSIGGASGGVAYERAGWPGLVVFIATLLAVALVLAVLLRRAQPTREAKKHDDIGGAAA</sequence>
<feature type="transmembrane region" description="Helical" evidence="8">
    <location>
        <begin position="60"/>
        <end position="79"/>
    </location>
</feature>
<comment type="subcellular location">
    <subcellularLocation>
        <location evidence="1">Cell membrane</location>
        <topology evidence="1">Multi-pass membrane protein</topology>
    </subcellularLocation>
</comment>
<reference evidence="10 11" key="1">
    <citation type="submission" date="2020-08" db="EMBL/GenBank/DDBJ databases">
        <title>Genome sequence of Nocardioides mesophilus KACC 16243T.</title>
        <authorList>
            <person name="Hyun D.-W."/>
            <person name="Bae J.-W."/>
        </authorList>
    </citation>
    <scope>NUCLEOTIDE SEQUENCE [LARGE SCALE GENOMIC DNA]</scope>
    <source>
        <strain evidence="10 11">KACC 16243</strain>
    </source>
</reference>
<dbReference type="GO" id="GO:0005886">
    <property type="term" value="C:plasma membrane"/>
    <property type="evidence" value="ECO:0007669"/>
    <property type="project" value="UniProtKB-SubCell"/>
</dbReference>
<feature type="transmembrane region" description="Helical" evidence="8">
    <location>
        <begin position="260"/>
        <end position="282"/>
    </location>
</feature>
<keyword evidence="7 8" id="KW-0472">Membrane</keyword>
<feature type="transmembrane region" description="Helical" evidence="8">
    <location>
        <begin position="313"/>
        <end position="336"/>
    </location>
</feature>
<feature type="transmembrane region" description="Helical" evidence="8">
    <location>
        <begin position="148"/>
        <end position="168"/>
    </location>
</feature>
<keyword evidence="11" id="KW-1185">Reference proteome</keyword>
<dbReference type="GO" id="GO:0022857">
    <property type="term" value="F:transmembrane transporter activity"/>
    <property type="evidence" value="ECO:0007669"/>
    <property type="project" value="InterPro"/>
</dbReference>